<evidence type="ECO:0000259" key="4">
    <source>
        <dbReference type="SMART" id="SM00382"/>
    </source>
</evidence>
<dbReference type="PRINTS" id="PR01657">
    <property type="entry name" value="MCMFAMILY"/>
</dbReference>
<evidence type="ECO:0000256" key="2">
    <source>
        <dbReference type="ARBA" id="ARBA00022741"/>
    </source>
</evidence>
<dbReference type="AlphaFoldDB" id="A0A1H2YTM0"/>
<evidence type="ECO:0000256" key="3">
    <source>
        <dbReference type="ARBA" id="ARBA00022840"/>
    </source>
</evidence>
<dbReference type="InterPro" id="IPR025158">
    <property type="entry name" value="Mg_chelat-rel_C"/>
</dbReference>
<evidence type="ECO:0000313" key="6">
    <source>
        <dbReference type="Proteomes" id="UP000199118"/>
    </source>
</evidence>
<evidence type="ECO:0000256" key="1">
    <source>
        <dbReference type="ARBA" id="ARBA00006354"/>
    </source>
</evidence>
<dbReference type="SUPFAM" id="SSF54211">
    <property type="entry name" value="Ribosomal protein S5 domain 2-like"/>
    <property type="match status" value="1"/>
</dbReference>
<dbReference type="NCBIfam" id="TIGR00368">
    <property type="entry name" value="YifB family Mg chelatase-like AAA ATPase"/>
    <property type="match status" value="1"/>
</dbReference>
<dbReference type="Pfam" id="PF13541">
    <property type="entry name" value="ChlI"/>
    <property type="match status" value="1"/>
</dbReference>
<keyword evidence="3" id="KW-0067">ATP-binding</keyword>
<dbReference type="InterPro" id="IPR014721">
    <property type="entry name" value="Ribsml_uS5_D2-typ_fold_subgr"/>
</dbReference>
<dbReference type="PANTHER" id="PTHR32039:SF7">
    <property type="entry name" value="COMPETENCE PROTEIN COMM"/>
    <property type="match status" value="1"/>
</dbReference>
<protein>
    <submittedName>
        <fullName evidence="5">Magnesium chelatase family protein</fullName>
    </submittedName>
</protein>
<dbReference type="InterPro" id="IPR001208">
    <property type="entry name" value="MCM_dom"/>
</dbReference>
<feature type="domain" description="AAA+ ATPase" evidence="4">
    <location>
        <begin position="208"/>
        <end position="376"/>
    </location>
</feature>
<dbReference type="CDD" id="cd00009">
    <property type="entry name" value="AAA"/>
    <property type="match status" value="1"/>
</dbReference>
<reference evidence="5 6" key="1">
    <citation type="submission" date="2016-10" db="EMBL/GenBank/DDBJ databases">
        <authorList>
            <person name="de Groot N.N."/>
        </authorList>
    </citation>
    <scope>NUCLEOTIDE SEQUENCE [LARGE SCALE GENOMIC DNA]</scope>
    <source>
        <strain evidence="5 6">DSM 17890</strain>
    </source>
</reference>
<organism evidence="5 6">
    <name type="scientific">Albimonas donghaensis</name>
    <dbReference type="NCBI Taxonomy" id="356660"/>
    <lineage>
        <taxon>Bacteria</taxon>
        <taxon>Pseudomonadati</taxon>
        <taxon>Pseudomonadota</taxon>
        <taxon>Alphaproteobacteria</taxon>
        <taxon>Rhodobacterales</taxon>
        <taxon>Paracoccaceae</taxon>
        <taxon>Albimonas</taxon>
    </lineage>
</organism>
<dbReference type="GO" id="GO:0003677">
    <property type="term" value="F:DNA binding"/>
    <property type="evidence" value="ECO:0007669"/>
    <property type="project" value="InterPro"/>
</dbReference>
<sequence>MVARCSSVAFEGIEAREVDVQCQLSAGTPGFQIVGLPDKAVAESRERVRAALTSMGVTMPPKRVVINLAPADMPKEGAHFDLPIALALLAAMEVVPPDAAAGALAMGELGLDGRIAPCAGVLPAAVTAAALDRMLVCPFGNGPEAAIVAAADVAAPESLVALINHLTGRQALPRPDPVGAEQDETYPDLADVRGQLKARRALEIAAAGGHNLLMIGPPGVGKSMLASRLPGILPPLSPQEALELSMVRSVDGTLAARAMSRLRPFIRPHHSASMPALVGGGRRAGPGQISLAHHGVLFMDELAEFARAALDGLREPLETGEIHVARANASVRYPSRIQLVAAMNPCRCGYLAQPGRACSRAPRCGSDYQQRLSGPLLDRIDLVVETPEIPGSELARLPAGEASAPVAARVADARARQAERFAGMGLAIRLNSQAEGEALEDAAAMDEDARELLGRAAERLGLSARGMSRALRLARTLADLEGAADVRRGHVAEAVSYRQARVAA</sequence>
<dbReference type="Gene3D" id="3.40.50.300">
    <property type="entry name" value="P-loop containing nucleotide triphosphate hydrolases"/>
    <property type="match status" value="1"/>
</dbReference>
<dbReference type="InterPro" id="IPR004482">
    <property type="entry name" value="Mg_chelat-rel"/>
</dbReference>
<name>A0A1H2YTM0_9RHOB</name>
<dbReference type="InterPro" id="IPR003593">
    <property type="entry name" value="AAA+_ATPase"/>
</dbReference>
<accession>A0A1H2YTM0</accession>
<dbReference type="PANTHER" id="PTHR32039">
    <property type="entry name" value="MAGNESIUM-CHELATASE SUBUNIT CHLI"/>
    <property type="match status" value="1"/>
</dbReference>
<dbReference type="Proteomes" id="UP000199118">
    <property type="component" value="Unassembled WGS sequence"/>
</dbReference>
<dbReference type="OrthoDB" id="9813147at2"/>
<dbReference type="Pfam" id="PF01078">
    <property type="entry name" value="Mg_chelatase"/>
    <property type="match status" value="1"/>
</dbReference>
<keyword evidence="2" id="KW-0547">Nucleotide-binding</keyword>
<dbReference type="EMBL" id="FNMZ01000003">
    <property type="protein sequence ID" value="SDX08401.1"/>
    <property type="molecule type" value="Genomic_DNA"/>
</dbReference>
<evidence type="ECO:0000313" key="5">
    <source>
        <dbReference type="EMBL" id="SDX08401.1"/>
    </source>
</evidence>
<dbReference type="STRING" id="356660.SAMN05444336_103250"/>
<dbReference type="InterPro" id="IPR000523">
    <property type="entry name" value="Mg_chelatse_chII-like_cat_dom"/>
</dbReference>
<dbReference type="GO" id="GO:0005524">
    <property type="term" value="F:ATP binding"/>
    <property type="evidence" value="ECO:0007669"/>
    <property type="project" value="UniProtKB-KW"/>
</dbReference>
<dbReference type="InterPro" id="IPR027417">
    <property type="entry name" value="P-loop_NTPase"/>
</dbReference>
<gene>
    <name evidence="5" type="ORF">SAMN05444336_103250</name>
</gene>
<proteinExistence type="inferred from homology"/>
<dbReference type="InterPro" id="IPR045006">
    <property type="entry name" value="CHLI-like"/>
</dbReference>
<dbReference type="SMART" id="SM00382">
    <property type="entry name" value="AAA"/>
    <property type="match status" value="1"/>
</dbReference>
<dbReference type="InterPro" id="IPR020568">
    <property type="entry name" value="Ribosomal_Su5_D2-typ_SF"/>
</dbReference>
<dbReference type="Gene3D" id="3.30.230.10">
    <property type="match status" value="1"/>
</dbReference>
<dbReference type="RefSeq" id="WP_092681533.1">
    <property type="nucleotide sequence ID" value="NZ_FNMZ01000003.1"/>
</dbReference>
<comment type="similarity">
    <text evidence="1">Belongs to the Mg-chelatase subunits D/I family. ComM subfamily.</text>
</comment>
<dbReference type="SUPFAM" id="SSF52540">
    <property type="entry name" value="P-loop containing nucleoside triphosphate hydrolases"/>
    <property type="match status" value="1"/>
</dbReference>
<dbReference type="Pfam" id="PF13335">
    <property type="entry name" value="Mg_chelatase_C"/>
    <property type="match status" value="1"/>
</dbReference>
<keyword evidence="6" id="KW-1185">Reference proteome</keyword>